<dbReference type="Pfam" id="PF02798">
    <property type="entry name" value="GST_N"/>
    <property type="match status" value="1"/>
</dbReference>
<dbReference type="InterPro" id="IPR010987">
    <property type="entry name" value="Glutathione-S-Trfase_C-like"/>
</dbReference>
<evidence type="ECO:0000259" key="3">
    <source>
        <dbReference type="PROSITE" id="PS50405"/>
    </source>
</evidence>
<evidence type="ECO:0000313" key="4">
    <source>
        <dbReference type="EMBL" id="UYV62178.1"/>
    </source>
</evidence>
<dbReference type="SUPFAM" id="SSF47616">
    <property type="entry name" value="GST C-terminal domain-like"/>
    <property type="match status" value="1"/>
</dbReference>
<evidence type="ECO:0000256" key="1">
    <source>
        <dbReference type="ARBA" id="ARBA00011738"/>
    </source>
</evidence>
<proteinExistence type="predicted"/>
<feature type="domain" description="GST N-terminal" evidence="2">
    <location>
        <begin position="1"/>
        <end position="82"/>
    </location>
</feature>
<dbReference type="SUPFAM" id="SSF52833">
    <property type="entry name" value="Thioredoxin-like"/>
    <property type="match status" value="1"/>
</dbReference>
<dbReference type="PROSITE" id="PS50404">
    <property type="entry name" value="GST_NTER"/>
    <property type="match status" value="1"/>
</dbReference>
<dbReference type="Gene3D" id="3.40.30.10">
    <property type="entry name" value="Glutaredoxin"/>
    <property type="match status" value="1"/>
</dbReference>
<dbReference type="InterPro" id="IPR004045">
    <property type="entry name" value="Glutathione_S-Trfase_N"/>
</dbReference>
<sequence length="170" mass="19208">MTIDLYQVPVSAPCRAVMMTAREIGVDLNLKFINLLEGEQKKPEFVKMNPQHCLPTIDDNGFVLWESRAIQTYLVNKYSPGNDLYPSDPQARALVDRLLYFDIGVLYKSLGELVYPQLFQGQPKCAEKEEAFYKALCILNKYLAKTPYVAGENRTIADLSIFAGLTFGET</sequence>
<reference evidence="4 5" key="1">
    <citation type="submission" date="2022-01" db="EMBL/GenBank/DDBJ databases">
        <title>A chromosomal length assembly of Cordylochernes scorpioides.</title>
        <authorList>
            <person name="Zeh D."/>
            <person name="Zeh J."/>
        </authorList>
    </citation>
    <scope>NUCLEOTIDE SEQUENCE [LARGE SCALE GENOMIC DNA]</scope>
    <source>
        <strain evidence="4">IN4F17</strain>
        <tissue evidence="4">Whole Body</tissue>
    </source>
</reference>
<comment type="subunit">
    <text evidence="1">Homodimer.</text>
</comment>
<dbReference type="InterPro" id="IPR036249">
    <property type="entry name" value="Thioredoxin-like_sf"/>
</dbReference>
<dbReference type="PANTHER" id="PTHR43969:SF9">
    <property type="entry name" value="GLUTATHIONE S TRANSFERASE D10, ISOFORM A-RELATED"/>
    <property type="match status" value="1"/>
</dbReference>
<evidence type="ECO:0000313" key="5">
    <source>
        <dbReference type="Proteomes" id="UP001235939"/>
    </source>
</evidence>
<dbReference type="PANTHER" id="PTHR43969">
    <property type="entry name" value="GLUTATHIONE S TRANSFERASE D10, ISOFORM A-RELATED"/>
    <property type="match status" value="1"/>
</dbReference>
<gene>
    <name evidence="4" type="ORF">LAZ67_1008125</name>
</gene>
<protein>
    <submittedName>
        <fullName evidence="4">GstD1</fullName>
    </submittedName>
</protein>
<dbReference type="SFLD" id="SFLDG00358">
    <property type="entry name" value="Main_(cytGST)"/>
    <property type="match status" value="1"/>
</dbReference>
<dbReference type="PROSITE" id="PS50405">
    <property type="entry name" value="GST_CTER"/>
    <property type="match status" value="1"/>
</dbReference>
<dbReference type="SFLD" id="SFLDG01153">
    <property type="entry name" value="Main.4:_Theta-like"/>
    <property type="match status" value="1"/>
</dbReference>
<dbReference type="SFLD" id="SFLDS00019">
    <property type="entry name" value="Glutathione_Transferase_(cytos"/>
    <property type="match status" value="1"/>
</dbReference>
<dbReference type="CDD" id="cd03045">
    <property type="entry name" value="GST_N_Delta_Epsilon"/>
    <property type="match status" value="1"/>
</dbReference>
<organism evidence="4 5">
    <name type="scientific">Cordylochernes scorpioides</name>
    <dbReference type="NCBI Taxonomy" id="51811"/>
    <lineage>
        <taxon>Eukaryota</taxon>
        <taxon>Metazoa</taxon>
        <taxon>Ecdysozoa</taxon>
        <taxon>Arthropoda</taxon>
        <taxon>Chelicerata</taxon>
        <taxon>Arachnida</taxon>
        <taxon>Pseudoscorpiones</taxon>
        <taxon>Cheliferoidea</taxon>
        <taxon>Chernetidae</taxon>
        <taxon>Cordylochernes</taxon>
    </lineage>
</organism>
<feature type="domain" description="GST C-terminal" evidence="3">
    <location>
        <begin position="88"/>
        <end position="170"/>
    </location>
</feature>
<dbReference type="InterPro" id="IPR040079">
    <property type="entry name" value="Glutathione_S-Trfase"/>
</dbReference>
<dbReference type="CDD" id="cd03177">
    <property type="entry name" value="GST_C_Delta_Epsilon"/>
    <property type="match status" value="1"/>
</dbReference>
<dbReference type="Proteomes" id="UP001235939">
    <property type="component" value="Chromosome 01"/>
</dbReference>
<dbReference type="Gene3D" id="1.20.1050.10">
    <property type="match status" value="1"/>
</dbReference>
<dbReference type="InterPro" id="IPR036282">
    <property type="entry name" value="Glutathione-S-Trfase_C_sf"/>
</dbReference>
<feature type="non-terminal residue" evidence="4">
    <location>
        <position position="1"/>
    </location>
</feature>
<evidence type="ECO:0000259" key="2">
    <source>
        <dbReference type="PROSITE" id="PS50404"/>
    </source>
</evidence>
<dbReference type="EMBL" id="CP092863">
    <property type="protein sequence ID" value="UYV62178.1"/>
    <property type="molecule type" value="Genomic_DNA"/>
</dbReference>
<accession>A0ABY6K057</accession>
<keyword evidence="5" id="KW-1185">Reference proteome</keyword>
<name>A0ABY6K057_9ARAC</name>